<dbReference type="Proteomes" id="UP000184080">
    <property type="component" value="Unassembled WGS sequence"/>
</dbReference>
<keyword evidence="1" id="KW-1133">Transmembrane helix</keyword>
<keyword evidence="1" id="KW-0812">Transmembrane</keyword>
<name>A0A1M6KIY5_9CLOT</name>
<keyword evidence="3" id="KW-1185">Reference proteome</keyword>
<accession>A0A1M6KIY5</accession>
<gene>
    <name evidence="2" type="ORF">SAMN05444401_3380</name>
</gene>
<protein>
    <recommendedName>
        <fullName evidence="4">Prepilin-type N-terminal cleavage/methylation domain-containing protein</fullName>
    </recommendedName>
</protein>
<reference evidence="2 3" key="1">
    <citation type="submission" date="2016-11" db="EMBL/GenBank/DDBJ databases">
        <authorList>
            <person name="Jaros S."/>
            <person name="Januszkiewicz K."/>
            <person name="Wedrychowicz H."/>
        </authorList>
    </citation>
    <scope>NUCLEOTIDE SEQUENCE [LARGE SCALE GENOMIC DNA]</scope>
    <source>
        <strain evidence="2 3">DSM 21864</strain>
    </source>
</reference>
<evidence type="ECO:0000256" key="1">
    <source>
        <dbReference type="SAM" id="Phobius"/>
    </source>
</evidence>
<feature type="transmembrane region" description="Helical" evidence="1">
    <location>
        <begin position="12"/>
        <end position="36"/>
    </location>
</feature>
<evidence type="ECO:0008006" key="4">
    <source>
        <dbReference type="Google" id="ProtNLM"/>
    </source>
</evidence>
<proteinExistence type="predicted"/>
<sequence length="158" mass="18533">MKKIKKKGYLLIENITALAIMLLVSSMITMTLIYLVRFNNEYIKYNKERFLIDEFIRFVDVRIKENEIKSFDIQNNQIVLLKNDVPSDLVYDKSIIRKKEDKIIIEYFIKYDGKDRLVTSKLLLDNVTSINFSVKNKLLYIEVKTKGGIESLKGVSII</sequence>
<dbReference type="OrthoDB" id="9982556at2"/>
<dbReference type="EMBL" id="FQZO01000006">
    <property type="protein sequence ID" value="SHJ58906.1"/>
    <property type="molecule type" value="Genomic_DNA"/>
</dbReference>
<dbReference type="AlphaFoldDB" id="A0A1M6KIY5"/>
<dbReference type="RefSeq" id="WP_073009388.1">
    <property type="nucleotide sequence ID" value="NZ_FQZO01000006.1"/>
</dbReference>
<organism evidence="2 3">
    <name type="scientific">Clostridium amylolyticum</name>
    <dbReference type="NCBI Taxonomy" id="1121298"/>
    <lineage>
        <taxon>Bacteria</taxon>
        <taxon>Bacillati</taxon>
        <taxon>Bacillota</taxon>
        <taxon>Clostridia</taxon>
        <taxon>Eubacteriales</taxon>
        <taxon>Clostridiaceae</taxon>
        <taxon>Clostridium</taxon>
    </lineage>
</organism>
<dbReference type="STRING" id="1121298.SAMN05444401_3380"/>
<evidence type="ECO:0000313" key="2">
    <source>
        <dbReference type="EMBL" id="SHJ58906.1"/>
    </source>
</evidence>
<keyword evidence="1" id="KW-0472">Membrane</keyword>
<evidence type="ECO:0000313" key="3">
    <source>
        <dbReference type="Proteomes" id="UP000184080"/>
    </source>
</evidence>